<dbReference type="PANTHER" id="PTHR23179:SF3">
    <property type="entry name" value="RHO GTPASE-ACTIVATING PROTEIN 20"/>
    <property type="match status" value="1"/>
</dbReference>
<dbReference type="Pfam" id="PF00620">
    <property type="entry name" value="RhoGAP"/>
    <property type="match status" value="1"/>
</dbReference>
<accession>K2HFW3</accession>
<feature type="compositionally biased region" description="Polar residues" evidence="1">
    <location>
        <begin position="466"/>
        <end position="480"/>
    </location>
</feature>
<dbReference type="SMART" id="SM00324">
    <property type="entry name" value="RhoGAP"/>
    <property type="match status" value="1"/>
</dbReference>
<dbReference type="GeneID" id="20072132"/>
<dbReference type="InterPro" id="IPR000198">
    <property type="entry name" value="RhoGAP_dom"/>
</dbReference>
<dbReference type="SUPFAM" id="SSF48350">
    <property type="entry name" value="GTPase activation domain, GAP"/>
    <property type="match status" value="1"/>
</dbReference>
<feature type="domain" description="Rho-GAP" evidence="2">
    <location>
        <begin position="213"/>
        <end position="397"/>
    </location>
</feature>
<feature type="compositionally biased region" description="Polar residues" evidence="1">
    <location>
        <begin position="531"/>
        <end position="549"/>
    </location>
</feature>
<dbReference type="CDD" id="cd00159">
    <property type="entry name" value="RhoGAP"/>
    <property type="match status" value="1"/>
</dbReference>
<dbReference type="OrthoDB" id="29546at2759"/>
<dbReference type="EMBL" id="JH925869">
    <property type="protein sequence ID" value="EKE41709.1"/>
    <property type="molecule type" value="Genomic_DNA"/>
</dbReference>
<dbReference type="PROSITE" id="PS50238">
    <property type="entry name" value="RHOGAP"/>
    <property type="match status" value="1"/>
</dbReference>
<dbReference type="GO" id="GO:0007165">
    <property type="term" value="P:signal transduction"/>
    <property type="evidence" value="ECO:0007669"/>
    <property type="project" value="InterPro"/>
</dbReference>
<dbReference type="VEuPathDB" id="AmoebaDB:ENU1_047030"/>
<dbReference type="RefSeq" id="XP_008855956.1">
    <property type="nucleotide sequence ID" value="XM_008857734.1"/>
</dbReference>
<name>K2HFW3_ENTNP</name>
<evidence type="ECO:0000313" key="3">
    <source>
        <dbReference type="EMBL" id="EKE41709.1"/>
    </source>
</evidence>
<feature type="region of interest" description="Disordered" evidence="1">
    <location>
        <begin position="466"/>
        <end position="549"/>
    </location>
</feature>
<dbReference type="OMA" id="HEYVMAP"/>
<dbReference type="GO" id="GO:0005096">
    <property type="term" value="F:GTPase activator activity"/>
    <property type="evidence" value="ECO:0007669"/>
    <property type="project" value="TreeGrafter"/>
</dbReference>
<gene>
    <name evidence="3" type="ORF">ENU1_047030</name>
</gene>
<dbReference type="InterPro" id="IPR008936">
    <property type="entry name" value="Rho_GTPase_activation_prot"/>
</dbReference>
<dbReference type="Proteomes" id="UP000006769">
    <property type="component" value="Unassembled WGS sequence"/>
</dbReference>
<organism evidence="3">
    <name type="scientific">Entamoeba nuttalli (strain P19)</name>
    <name type="common">Amoeba</name>
    <dbReference type="NCBI Taxonomy" id="1076696"/>
    <lineage>
        <taxon>Eukaryota</taxon>
        <taxon>Amoebozoa</taxon>
        <taxon>Evosea</taxon>
        <taxon>Archamoebae</taxon>
        <taxon>Mastigamoebida</taxon>
        <taxon>Entamoebidae</taxon>
        <taxon>Entamoeba</taxon>
    </lineage>
</organism>
<dbReference type="AlphaFoldDB" id="K2HFW3"/>
<proteinExistence type="predicted"/>
<evidence type="ECO:0000256" key="1">
    <source>
        <dbReference type="SAM" id="MobiDB-lite"/>
    </source>
</evidence>
<sequence length="549" mass="62905">MDRLGDVMGKAVSVVNAVSGSDTEETEYANSHIKEIEEMESYIKKHRSIANKILDAFSVLTEQIGNMAELHRTRLSLLQPLQKEDQALSVNYLLFIQGNMQLIRDELTKGYGKQIGFISSEIAEVKTLFNKNTRKPVDSVETMTTMLYQLKRLFEIRNKIMQRHQYLAFHLLNCNLNSFNVNNGNIYTAMNQLSDLDNDSEQIHLRSVSYVGRTLGEILDAERRKHSELPRVIEDIINLLENQYYEKEGIFRTAASQKQVNELFHRLSVSDISSFPWETLASTLKRFVRELPGMLFCNSLAKDVLSKYQESEIRETRIHNLTSLFYAQKWVPEEKIVLFKAIVKLCHKIMVHSSKNLMNEKNLSVCWTPTMFSVNNDELSKYLEMMSFIITEADFIFDDTKKSMGLIGNTEVRGKQLGSTKIDHSSVLESDHVQPKMIPKVPLVSLIDSTPDFSNSSSQSKFIMGTSPSQGGMSQQTKFTLGNYHPPKDTQSPRTHQRDPTTRYPMVTQQRPTTMAVPSTPLPKVPPRQKFLQQRQETHNNSTFLLDDD</sequence>
<feature type="compositionally biased region" description="Polar residues" evidence="1">
    <location>
        <begin position="507"/>
        <end position="517"/>
    </location>
</feature>
<dbReference type="Gene3D" id="1.10.555.10">
    <property type="entry name" value="Rho GTPase activation protein"/>
    <property type="match status" value="1"/>
</dbReference>
<dbReference type="PANTHER" id="PTHR23179">
    <property type="entry name" value="T-CELL ACTIVATION RHO GTPASE ACTIVATING PROTEIN-RELATED"/>
    <property type="match status" value="1"/>
</dbReference>
<evidence type="ECO:0000259" key="2">
    <source>
        <dbReference type="PROSITE" id="PS50238"/>
    </source>
</evidence>
<protein>
    <submittedName>
        <fullName evidence="3">RhoGAP domain containing protein</fullName>
    </submittedName>
</protein>
<reference evidence="3" key="1">
    <citation type="submission" date="2011-11" db="EMBL/GenBank/DDBJ databases">
        <authorList>
            <person name="Hannick L."/>
            <person name="Karamycheva S."/>
            <person name="Lorenzi H."/>
            <person name="Caler E."/>
        </authorList>
    </citation>
    <scope>NUCLEOTIDE SEQUENCE [LARGE SCALE GENOMIC DNA]</scope>
    <source>
        <strain evidence="3">P19</strain>
    </source>
</reference>